<dbReference type="GO" id="GO:0006511">
    <property type="term" value="P:ubiquitin-dependent protein catabolic process"/>
    <property type="evidence" value="ECO:0007669"/>
    <property type="project" value="UniProtKB-UniRule"/>
</dbReference>
<dbReference type="Proteomes" id="UP000005408">
    <property type="component" value="Unassembled WGS sequence"/>
</dbReference>
<accession>A0A8W8M671</accession>
<protein>
    <submittedName>
        <fullName evidence="3">Uncharacterized protein</fullName>
    </submittedName>
</protein>
<keyword evidence="4" id="KW-1185">Reference proteome</keyword>
<sequence length="61" mass="7057">THNYDQFICTFLSMLAKEGHLADLVEKHSLIKKRHTGLGLGRVSNVKTAAERRRVRANRRR</sequence>
<evidence type="ECO:0000256" key="2">
    <source>
        <dbReference type="SAM" id="MobiDB-lite"/>
    </source>
</evidence>
<evidence type="ECO:0000313" key="3">
    <source>
        <dbReference type="EnsemblMetazoa" id="G30761.4:cds"/>
    </source>
</evidence>
<name>A0A8W8M671_MAGGI</name>
<dbReference type="PROSITE" id="PS52049">
    <property type="entry name" value="ULD"/>
    <property type="match status" value="1"/>
</dbReference>
<evidence type="ECO:0000313" key="4">
    <source>
        <dbReference type="Proteomes" id="UP000005408"/>
    </source>
</evidence>
<dbReference type="EnsemblMetazoa" id="G30761.4">
    <property type="protein sequence ID" value="G30761.4:cds"/>
    <property type="gene ID" value="G30761"/>
</dbReference>
<organism evidence="3 4">
    <name type="scientific">Magallana gigas</name>
    <name type="common">Pacific oyster</name>
    <name type="synonym">Crassostrea gigas</name>
    <dbReference type="NCBI Taxonomy" id="29159"/>
    <lineage>
        <taxon>Eukaryota</taxon>
        <taxon>Metazoa</taxon>
        <taxon>Spiralia</taxon>
        <taxon>Lophotrochozoa</taxon>
        <taxon>Mollusca</taxon>
        <taxon>Bivalvia</taxon>
        <taxon>Autobranchia</taxon>
        <taxon>Pteriomorphia</taxon>
        <taxon>Ostreida</taxon>
        <taxon>Ostreoidea</taxon>
        <taxon>Ostreidae</taxon>
        <taxon>Magallana</taxon>
    </lineage>
</organism>
<reference evidence="3" key="1">
    <citation type="submission" date="2022-08" db="UniProtKB">
        <authorList>
            <consortium name="EnsemblMetazoa"/>
        </authorList>
    </citation>
    <scope>IDENTIFICATION</scope>
    <source>
        <strain evidence="3">05x7-T-G4-1.051#20</strain>
    </source>
</reference>
<keyword evidence="1" id="KW-0833">Ubl conjugation pathway</keyword>
<evidence type="ECO:0000256" key="1">
    <source>
        <dbReference type="PROSITE-ProRule" id="PRU01394"/>
    </source>
</evidence>
<proteinExistence type="predicted"/>
<dbReference type="AlphaFoldDB" id="A0A8W8M671"/>
<feature type="region of interest" description="Disordered" evidence="2">
    <location>
        <begin position="42"/>
        <end position="61"/>
    </location>
</feature>